<reference evidence="2" key="1">
    <citation type="submission" date="2023-07" db="EMBL/GenBank/DDBJ databases">
        <authorList>
            <person name="Kim M.K."/>
        </authorList>
    </citation>
    <scope>NUCLEOTIDE SEQUENCE</scope>
    <source>
        <strain evidence="2">ASUV-10-1</strain>
    </source>
</reference>
<proteinExistence type="predicted"/>
<accession>A0ABT9BE73</accession>
<evidence type="ECO:0000313" key="2">
    <source>
        <dbReference type="EMBL" id="MDO7876576.1"/>
    </source>
</evidence>
<dbReference type="Proteomes" id="UP001176429">
    <property type="component" value="Unassembled WGS sequence"/>
</dbReference>
<name>A0ABT9BE73_9BACT</name>
<dbReference type="EMBL" id="JAUQSY010000012">
    <property type="protein sequence ID" value="MDO7876576.1"/>
    <property type="molecule type" value="Genomic_DNA"/>
</dbReference>
<keyword evidence="3" id="KW-1185">Reference proteome</keyword>
<comment type="caution">
    <text evidence="2">The sequence shown here is derived from an EMBL/GenBank/DDBJ whole genome shotgun (WGS) entry which is preliminary data.</text>
</comment>
<evidence type="ECO:0000256" key="1">
    <source>
        <dbReference type="SAM" id="SignalP"/>
    </source>
</evidence>
<keyword evidence="1" id="KW-0732">Signal</keyword>
<feature type="signal peptide" evidence="1">
    <location>
        <begin position="1"/>
        <end position="20"/>
    </location>
</feature>
<dbReference type="RefSeq" id="WP_305007945.1">
    <property type="nucleotide sequence ID" value="NZ_JAUQSY010000012.1"/>
</dbReference>
<organism evidence="2 3">
    <name type="scientific">Hymenobacter aranciens</name>
    <dbReference type="NCBI Taxonomy" id="3063996"/>
    <lineage>
        <taxon>Bacteria</taxon>
        <taxon>Pseudomonadati</taxon>
        <taxon>Bacteroidota</taxon>
        <taxon>Cytophagia</taxon>
        <taxon>Cytophagales</taxon>
        <taxon>Hymenobacteraceae</taxon>
        <taxon>Hymenobacter</taxon>
    </lineage>
</organism>
<evidence type="ECO:0000313" key="3">
    <source>
        <dbReference type="Proteomes" id="UP001176429"/>
    </source>
</evidence>
<protein>
    <submittedName>
        <fullName evidence="2">Uncharacterized protein</fullName>
    </submittedName>
</protein>
<gene>
    <name evidence="2" type="ORF">Q5H93_17660</name>
</gene>
<feature type="chain" id="PRO_5047335488" evidence="1">
    <location>
        <begin position="21"/>
        <end position="287"/>
    </location>
</feature>
<sequence length="287" mass="31110">MKQFYLTAALAAAVLTPVCAQTTPVPQTLTASAAVPVAAAAPADEEAPHYAGFYINGKQVKEINCYGFDEMTLVYPFFNSLDMCDHFRVNIIAGSYDLKNKLQLEYVDRTEYSRADVENIRAKFAGKGYGTITRTGLIEKFNQDRGTRPGELYEGNSEKGSPGMLKYLEMDPAKVGKSVIFFEIITSVFAGTYSDQGDPQFRGSLVYTSPKIPLTGRVSTASIGLKASATKKGLAFVPLVGVVANAVKEKPLPELQNENCALPSNAVTLPQAKKVLRDEIGEEISTN</sequence>